<dbReference type="InterPro" id="IPR036086">
    <property type="entry name" value="ParB/Sulfiredoxin_sf"/>
</dbReference>
<keyword evidence="2" id="KW-0159">Chromosome partition</keyword>
<dbReference type="PANTHER" id="PTHR33375">
    <property type="entry name" value="CHROMOSOME-PARTITIONING PROTEIN PARB-RELATED"/>
    <property type="match status" value="1"/>
</dbReference>
<dbReference type="AlphaFoldDB" id="A0A917MH56"/>
<dbReference type="InterPro" id="IPR041468">
    <property type="entry name" value="HTH_ParB/Spo0J"/>
</dbReference>
<dbReference type="Pfam" id="PF17762">
    <property type="entry name" value="HTH_ParB"/>
    <property type="match status" value="1"/>
</dbReference>
<comment type="caution">
    <text evidence="5">The sequence shown here is derived from an EMBL/GenBank/DDBJ whole genome shotgun (WGS) entry which is preliminary data.</text>
</comment>
<dbReference type="InterPro" id="IPR003115">
    <property type="entry name" value="ParB_N"/>
</dbReference>
<evidence type="ECO:0000256" key="2">
    <source>
        <dbReference type="ARBA" id="ARBA00022829"/>
    </source>
</evidence>
<dbReference type="FunFam" id="3.90.1530.30:FF:000001">
    <property type="entry name" value="Chromosome partitioning protein ParB"/>
    <property type="match status" value="1"/>
</dbReference>
<feature type="domain" description="ParB-like N-terminal" evidence="4">
    <location>
        <begin position="6"/>
        <end position="101"/>
    </location>
</feature>
<dbReference type="GO" id="GO:0005694">
    <property type="term" value="C:chromosome"/>
    <property type="evidence" value="ECO:0007669"/>
    <property type="project" value="TreeGrafter"/>
</dbReference>
<accession>A0A917MH56</accession>
<organism evidence="5 6">
    <name type="scientific">Alsobacter metallidurans</name>
    <dbReference type="NCBI Taxonomy" id="340221"/>
    <lineage>
        <taxon>Bacteria</taxon>
        <taxon>Pseudomonadati</taxon>
        <taxon>Pseudomonadota</taxon>
        <taxon>Alphaproteobacteria</taxon>
        <taxon>Hyphomicrobiales</taxon>
        <taxon>Alsobacteraceae</taxon>
        <taxon>Alsobacter</taxon>
    </lineage>
</organism>
<dbReference type="EMBL" id="BMES01000001">
    <property type="protein sequence ID" value="GGH14666.1"/>
    <property type="molecule type" value="Genomic_DNA"/>
</dbReference>
<comment type="similarity">
    <text evidence="1">Belongs to the ParB family.</text>
</comment>
<dbReference type="GO" id="GO:0007059">
    <property type="term" value="P:chromosome segregation"/>
    <property type="evidence" value="ECO:0007669"/>
    <property type="project" value="UniProtKB-KW"/>
</dbReference>
<evidence type="ECO:0000256" key="1">
    <source>
        <dbReference type="ARBA" id="ARBA00006295"/>
    </source>
</evidence>
<reference evidence="5" key="2">
    <citation type="submission" date="2020-09" db="EMBL/GenBank/DDBJ databases">
        <authorList>
            <person name="Sun Q."/>
            <person name="Zhou Y."/>
        </authorList>
    </citation>
    <scope>NUCLEOTIDE SEQUENCE</scope>
    <source>
        <strain evidence="5">CGMCC 1.12214</strain>
    </source>
</reference>
<dbReference type="NCBIfam" id="TIGR00180">
    <property type="entry name" value="parB_part"/>
    <property type="match status" value="1"/>
</dbReference>
<dbReference type="GO" id="GO:0003677">
    <property type="term" value="F:DNA binding"/>
    <property type="evidence" value="ECO:0007669"/>
    <property type="project" value="UniProtKB-KW"/>
</dbReference>
<keyword evidence="6" id="KW-1185">Reference proteome</keyword>
<dbReference type="Proteomes" id="UP000603912">
    <property type="component" value="Unassembled WGS sequence"/>
</dbReference>
<dbReference type="RefSeq" id="WP_188516954.1">
    <property type="nucleotide sequence ID" value="NZ_BMES01000001.1"/>
</dbReference>
<dbReference type="InterPro" id="IPR004437">
    <property type="entry name" value="ParB/RepB/Spo0J"/>
</dbReference>
<protein>
    <recommendedName>
        <fullName evidence="4">ParB-like N-terminal domain-containing protein</fullName>
    </recommendedName>
</protein>
<gene>
    <name evidence="5" type="ORF">GCM10007036_14160</name>
</gene>
<dbReference type="SUPFAM" id="SSF109709">
    <property type="entry name" value="KorB DNA-binding domain-like"/>
    <property type="match status" value="1"/>
</dbReference>
<evidence type="ECO:0000313" key="5">
    <source>
        <dbReference type="EMBL" id="GGH14666.1"/>
    </source>
</evidence>
<evidence type="ECO:0000313" key="6">
    <source>
        <dbReference type="Proteomes" id="UP000603912"/>
    </source>
</evidence>
<proteinExistence type="inferred from homology"/>
<dbReference type="Gene3D" id="3.90.1530.30">
    <property type="match status" value="1"/>
</dbReference>
<reference evidence="5" key="1">
    <citation type="journal article" date="2014" name="Int. J. Syst. Evol. Microbiol.">
        <title>Complete genome sequence of Corynebacterium casei LMG S-19264T (=DSM 44701T), isolated from a smear-ripened cheese.</title>
        <authorList>
            <consortium name="US DOE Joint Genome Institute (JGI-PGF)"/>
            <person name="Walter F."/>
            <person name="Albersmeier A."/>
            <person name="Kalinowski J."/>
            <person name="Ruckert C."/>
        </authorList>
    </citation>
    <scope>NUCLEOTIDE SEQUENCE</scope>
    <source>
        <strain evidence="5">CGMCC 1.12214</strain>
    </source>
</reference>
<evidence type="ECO:0000259" key="4">
    <source>
        <dbReference type="SMART" id="SM00470"/>
    </source>
</evidence>
<keyword evidence="3" id="KW-0238">DNA-binding</keyword>
<dbReference type="InterPro" id="IPR050336">
    <property type="entry name" value="Chromosome_partition/occlusion"/>
</dbReference>
<dbReference type="Gene3D" id="1.10.10.2830">
    <property type="match status" value="1"/>
</dbReference>
<dbReference type="SMART" id="SM00470">
    <property type="entry name" value="ParB"/>
    <property type="match status" value="1"/>
</dbReference>
<dbReference type="CDD" id="cd16393">
    <property type="entry name" value="SPO0J_N"/>
    <property type="match status" value="1"/>
</dbReference>
<dbReference type="PANTHER" id="PTHR33375:SF1">
    <property type="entry name" value="CHROMOSOME-PARTITIONING PROTEIN PARB-RELATED"/>
    <property type="match status" value="1"/>
</dbReference>
<evidence type="ECO:0000256" key="3">
    <source>
        <dbReference type="ARBA" id="ARBA00023125"/>
    </source>
</evidence>
<name>A0A917MH56_9HYPH</name>
<sequence>MSQKVREIRLDQIEANPNQPRKLFDETKIADLAASIKANGLMQPITVRPLPRKVGEQGRYMIVAGERRFRAHKHMGAETIRCLAVEMTEDEMAVKAIIENLQRADVTAMEEARAFQSMLDRGYTVAALMKELGLKSRNRVLDRVNLLRLNPEFQTLVEGGNLPPAYACEIATLPAALQVKVIRQVSTGQLKTAEQVRHAVIALREALAQDDIFAAMPAATEKEVAVVNRMEAKVEQIAALAALGFKDNECTIAKKVDPNKVKGMADKLALIRNHLLQMEHALRAAAAQGEILAA</sequence>
<dbReference type="Pfam" id="PF02195">
    <property type="entry name" value="ParB_N"/>
    <property type="match status" value="1"/>
</dbReference>
<dbReference type="SUPFAM" id="SSF110849">
    <property type="entry name" value="ParB/Sulfiredoxin"/>
    <property type="match status" value="1"/>
</dbReference>